<evidence type="ECO:0000256" key="9">
    <source>
        <dbReference type="ARBA" id="ARBA00023136"/>
    </source>
</evidence>
<feature type="domain" description="ABC transporter" evidence="11">
    <location>
        <begin position="4"/>
        <end position="240"/>
    </location>
</feature>
<keyword evidence="8" id="KW-0406">Ion transport</keyword>
<feature type="compositionally biased region" description="Low complexity" evidence="10">
    <location>
        <begin position="277"/>
        <end position="294"/>
    </location>
</feature>
<evidence type="ECO:0000256" key="7">
    <source>
        <dbReference type="ARBA" id="ARBA00023004"/>
    </source>
</evidence>
<evidence type="ECO:0000256" key="5">
    <source>
        <dbReference type="ARBA" id="ARBA00022741"/>
    </source>
</evidence>
<reference evidence="12 13" key="1">
    <citation type="submission" date="2022-04" db="EMBL/GenBank/DDBJ databases">
        <title>Genome diversity in the genus Frankia.</title>
        <authorList>
            <person name="Carlos-Shanley C."/>
            <person name="Hahn D."/>
        </authorList>
    </citation>
    <scope>NUCLEOTIDE SEQUENCE [LARGE SCALE GENOMIC DNA]</scope>
    <source>
        <strain evidence="12 13">Ag45/Mut15</strain>
    </source>
</reference>
<proteinExistence type="predicted"/>
<evidence type="ECO:0000256" key="6">
    <source>
        <dbReference type="ARBA" id="ARBA00022840"/>
    </source>
</evidence>
<keyword evidence="13" id="KW-1185">Reference proteome</keyword>
<sequence length="313" mass="33265">MTRLSAHELTLAYDRRVVASGLDIEIPDGEFTVIVGPNACGKSTLLRALVRLLRPKAGAVHLDGELISSYPTKEVARRLGLLAQSATAPAGITVADLVARGRYPHQRLLRQWSREDEEVVAAVMARTHLTELADRAVDELSGGQRQRVWLAMVLAQQTPILLLDEPTTFLDIAHQIEVLDLCADLLVDGGHTLVAVLHDLNQASRYAGHLVAMRDGRIVAQGPPNEIVTAELVEEVFGLACRVITDPESETPLVIPLRSRAGQVVRVAPASVDETPDTTADATSTSTEPVTDGDDAVVGVGVGATAGSGGHNG</sequence>
<comment type="subcellular location">
    <subcellularLocation>
        <location evidence="1">Cell membrane</location>
        <topology evidence="1">Peripheral membrane protein</topology>
    </subcellularLocation>
</comment>
<dbReference type="SUPFAM" id="SSF52540">
    <property type="entry name" value="P-loop containing nucleoside triphosphate hydrolases"/>
    <property type="match status" value="1"/>
</dbReference>
<dbReference type="InterPro" id="IPR003439">
    <property type="entry name" value="ABC_transporter-like_ATP-bd"/>
</dbReference>
<evidence type="ECO:0000256" key="1">
    <source>
        <dbReference type="ARBA" id="ARBA00004202"/>
    </source>
</evidence>
<dbReference type="Proteomes" id="UP001201873">
    <property type="component" value="Unassembled WGS sequence"/>
</dbReference>
<keyword evidence="2" id="KW-0813">Transport</keyword>
<evidence type="ECO:0000313" key="12">
    <source>
        <dbReference type="EMBL" id="MCK9875555.1"/>
    </source>
</evidence>
<dbReference type="GO" id="GO:0005524">
    <property type="term" value="F:ATP binding"/>
    <property type="evidence" value="ECO:0007669"/>
    <property type="project" value="UniProtKB-KW"/>
</dbReference>
<dbReference type="PROSITE" id="PS50893">
    <property type="entry name" value="ABC_TRANSPORTER_2"/>
    <property type="match status" value="1"/>
</dbReference>
<dbReference type="Pfam" id="PF00005">
    <property type="entry name" value="ABC_tran"/>
    <property type="match status" value="1"/>
</dbReference>
<evidence type="ECO:0000256" key="4">
    <source>
        <dbReference type="ARBA" id="ARBA00022496"/>
    </source>
</evidence>
<dbReference type="Gene3D" id="3.40.50.300">
    <property type="entry name" value="P-loop containing nucleotide triphosphate hydrolases"/>
    <property type="match status" value="1"/>
</dbReference>
<dbReference type="PROSITE" id="PS00211">
    <property type="entry name" value="ABC_TRANSPORTER_1"/>
    <property type="match status" value="1"/>
</dbReference>
<dbReference type="EMBL" id="JALKFT010000005">
    <property type="protein sequence ID" value="MCK9875555.1"/>
    <property type="molecule type" value="Genomic_DNA"/>
</dbReference>
<evidence type="ECO:0000313" key="13">
    <source>
        <dbReference type="Proteomes" id="UP001201873"/>
    </source>
</evidence>
<comment type="caution">
    <text evidence="12">The sequence shown here is derived from an EMBL/GenBank/DDBJ whole genome shotgun (WGS) entry which is preliminary data.</text>
</comment>
<feature type="region of interest" description="Disordered" evidence="10">
    <location>
        <begin position="269"/>
        <end position="294"/>
    </location>
</feature>
<gene>
    <name evidence="12" type="ORF">MXD59_07175</name>
</gene>
<accession>A0ABT0JVI9</accession>
<keyword evidence="3" id="KW-1003">Cell membrane</keyword>
<dbReference type="InterPro" id="IPR051535">
    <property type="entry name" value="Siderophore_ABC-ATPase"/>
</dbReference>
<keyword evidence="6 12" id="KW-0067">ATP-binding</keyword>
<evidence type="ECO:0000256" key="2">
    <source>
        <dbReference type="ARBA" id="ARBA00022448"/>
    </source>
</evidence>
<protein>
    <submittedName>
        <fullName evidence="12">ABC transporter ATP-binding protein</fullName>
    </submittedName>
</protein>
<dbReference type="InterPro" id="IPR027417">
    <property type="entry name" value="P-loop_NTPase"/>
</dbReference>
<dbReference type="PANTHER" id="PTHR42771">
    <property type="entry name" value="IRON(3+)-HYDROXAMATE IMPORT ATP-BINDING PROTEIN FHUC"/>
    <property type="match status" value="1"/>
</dbReference>
<dbReference type="SMART" id="SM00382">
    <property type="entry name" value="AAA"/>
    <property type="match status" value="1"/>
</dbReference>
<keyword evidence="9" id="KW-0472">Membrane</keyword>
<dbReference type="CDD" id="cd03214">
    <property type="entry name" value="ABC_Iron-Siderophores_B12_Hemin"/>
    <property type="match status" value="1"/>
</dbReference>
<dbReference type="InterPro" id="IPR003593">
    <property type="entry name" value="AAA+_ATPase"/>
</dbReference>
<evidence type="ECO:0000259" key="11">
    <source>
        <dbReference type="PROSITE" id="PS50893"/>
    </source>
</evidence>
<keyword evidence="5" id="KW-0547">Nucleotide-binding</keyword>
<name>A0ABT0JVI9_9ACTN</name>
<dbReference type="RefSeq" id="WP_248823984.1">
    <property type="nucleotide sequence ID" value="NZ_JALKFT010000005.1"/>
</dbReference>
<keyword evidence="4" id="KW-0410">Iron transport</keyword>
<evidence type="ECO:0000256" key="3">
    <source>
        <dbReference type="ARBA" id="ARBA00022475"/>
    </source>
</evidence>
<dbReference type="InterPro" id="IPR017871">
    <property type="entry name" value="ABC_transporter-like_CS"/>
</dbReference>
<evidence type="ECO:0000256" key="10">
    <source>
        <dbReference type="SAM" id="MobiDB-lite"/>
    </source>
</evidence>
<keyword evidence="7" id="KW-0408">Iron</keyword>
<organism evidence="12 13">
    <name type="scientific">Frankia umida</name>
    <dbReference type="NCBI Taxonomy" id="573489"/>
    <lineage>
        <taxon>Bacteria</taxon>
        <taxon>Bacillati</taxon>
        <taxon>Actinomycetota</taxon>
        <taxon>Actinomycetes</taxon>
        <taxon>Frankiales</taxon>
        <taxon>Frankiaceae</taxon>
        <taxon>Frankia</taxon>
    </lineage>
</organism>
<evidence type="ECO:0000256" key="8">
    <source>
        <dbReference type="ARBA" id="ARBA00023065"/>
    </source>
</evidence>
<dbReference type="PANTHER" id="PTHR42771:SF2">
    <property type="entry name" value="IRON(3+)-HYDROXAMATE IMPORT ATP-BINDING PROTEIN FHUC"/>
    <property type="match status" value="1"/>
</dbReference>